<dbReference type="Proteomes" id="UP000662873">
    <property type="component" value="Chromosome"/>
</dbReference>
<sequence>MDRYLNRGSGSYGEVIEWARADKLADRSAVQIQNEFGLFIKKDKGFYDQWQASKQERDRFSGEIRFIHHGTTSSDVNSFIYIDGKLQRAEWGFLPG</sequence>
<accession>A0A809RGS9</accession>
<name>A0A809RGS9_9BACT</name>
<dbReference type="KEGG" id="npy:NPRO_12800"/>
<organism evidence="1 2">
    <name type="scientific">Candidatus Nitrosymbiomonas proteolyticus</name>
    <dbReference type="NCBI Taxonomy" id="2608984"/>
    <lineage>
        <taxon>Bacteria</taxon>
        <taxon>Bacillati</taxon>
        <taxon>Armatimonadota</taxon>
        <taxon>Armatimonadota incertae sedis</taxon>
        <taxon>Candidatus Nitrosymbiomonas</taxon>
    </lineage>
</organism>
<protein>
    <submittedName>
        <fullName evidence="1">Uncharacterized protein</fullName>
    </submittedName>
</protein>
<gene>
    <name evidence="1" type="ORF">NPRO_12800</name>
</gene>
<proteinExistence type="predicted"/>
<evidence type="ECO:0000313" key="2">
    <source>
        <dbReference type="Proteomes" id="UP000662873"/>
    </source>
</evidence>
<reference evidence="1" key="1">
    <citation type="journal article" name="DNA Res.">
        <title>The physiological potential of anammox bacteria as revealed by their core genome structure.</title>
        <authorList>
            <person name="Okubo T."/>
            <person name="Toyoda A."/>
            <person name="Fukuhara K."/>
            <person name="Uchiyama I."/>
            <person name="Harigaya Y."/>
            <person name="Kuroiwa M."/>
            <person name="Suzuki T."/>
            <person name="Murakami Y."/>
            <person name="Suwa Y."/>
            <person name="Takami H."/>
        </authorList>
    </citation>
    <scope>NUCLEOTIDE SEQUENCE</scope>
    <source>
        <strain evidence="1">317325-2</strain>
    </source>
</reference>
<evidence type="ECO:0000313" key="1">
    <source>
        <dbReference type="EMBL" id="BBO23685.1"/>
    </source>
</evidence>
<dbReference type="EMBL" id="AP021858">
    <property type="protein sequence ID" value="BBO23685.1"/>
    <property type="molecule type" value="Genomic_DNA"/>
</dbReference>
<dbReference type="AlphaFoldDB" id="A0A809RGS9"/>